<organism evidence="2 3">
    <name type="scientific">Peribacillus frigoritolerans</name>
    <dbReference type="NCBI Taxonomy" id="450367"/>
    <lineage>
        <taxon>Bacteria</taxon>
        <taxon>Bacillati</taxon>
        <taxon>Bacillota</taxon>
        <taxon>Bacilli</taxon>
        <taxon>Bacillales</taxon>
        <taxon>Bacillaceae</taxon>
        <taxon>Peribacillus</taxon>
    </lineage>
</organism>
<dbReference type="EMBL" id="JAGTPW010000004">
    <property type="protein sequence ID" value="MBR8644080.1"/>
    <property type="molecule type" value="Genomic_DNA"/>
</dbReference>
<dbReference type="Gene3D" id="3.40.1410.10">
    <property type="entry name" value="Chorismate lyase-like"/>
    <property type="match status" value="1"/>
</dbReference>
<sequence>MAENKVFKIGRLRLIDDFLIALHTSFVTKSTFPEIEKDGPDITSMFQYYRQHGFVKFGSSKCTLNVIFPLFSNGIFCNVQV</sequence>
<accession>A0A941FM81</accession>
<protein>
    <submittedName>
        <fullName evidence="2">UTRA domain-containing protein</fullName>
    </submittedName>
</protein>
<dbReference type="InterPro" id="IPR028978">
    <property type="entry name" value="Chorismate_lyase_/UTRA_dom_sf"/>
</dbReference>
<evidence type="ECO:0000259" key="1">
    <source>
        <dbReference type="Pfam" id="PF07702"/>
    </source>
</evidence>
<evidence type="ECO:0000313" key="2">
    <source>
        <dbReference type="EMBL" id="MBR8644080.1"/>
    </source>
</evidence>
<name>A0A941FM81_9BACI</name>
<dbReference type="InterPro" id="IPR011663">
    <property type="entry name" value="UTRA"/>
</dbReference>
<dbReference type="Pfam" id="PF07702">
    <property type="entry name" value="UTRA"/>
    <property type="match status" value="1"/>
</dbReference>
<dbReference type="AlphaFoldDB" id="A0A941FM81"/>
<evidence type="ECO:0000313" key="3">
    <source>
        <dbReference type="Proteomes" id="UP000680045"/>
    </source>
</evidence>
<dbReference type="GO" id="GO:0003677">
    <property type="term" value="F:DNA binding"/>
    <property type="evidence" value="ECO:0007669"/>
    <property type="project" value="InterPro"/>
</dbReference>
<comment type="caution">
    <text evidence="2">The sequence shown here is derived from an EMBL/GenBank/DDBJ whole genome shotgun (WGS) entry which is preliminary data.</text>
</comment>
<dbReference type="SUPFAM" id="SSF64288">
    <property type="entry name" value="Chorismate lyase-like"/>
    <property type="match status" value="1"/>
</dbReference>
<dbReference type="Proteomes" id="UP000680045">
    <property type="component" value="Unassembled WGS sequence"/>
</dbReference>
<feature type="domain" description="UbiC transcription regulator-associated" evidence="1">
    <location>
        <begin position="3"/>
        <end position="68"/>
    </location>
</feature>
<dbReference type="GO" id="GO:0006355">
    <property type="term" value="P:regulation of DNA-templated transcription"/>
    <property type="evidence" value="ECO:0007669"/>
    <property type="project" value="InterPro"/>
</dbReference>
<reference evidence="2" key="1">
    <citation type="submission" date="2021-04" db="EMBL/GenBank/DDBJ databases">
        <title>Whole genome sequencing of Enterococci isolates from hospitalized patients.</title>
        <authorList>
            <person name="Ogoti B.M."/>
            <person name="Onyambu F.G."/>
        </authorList>
    </citation>
    <scope>NUCLEOTIDE SEQUENCE</scope>
    <source>
        <strain evidence="2">242</strain>
    </source>
</reference>
<proteinExistence type="predicted"/>
<gene>
    <name evidence="2" type="ORF">KEH51_03420</name>
</gene>